<dbReference type="AlphaFoldDB" id="A0A5A7MZU2"/>
<evidence type="ECO:0000313" key="1">
    <source>
        <dbReference type="EMBL" id="GER00610.1"/>
    </source>
</evidence>
<dbReference type="RefSeq" id="WP_150002123.1">
    <property type="nucleotide sequence ID" value="NZ_BKCM01000005.1"/>
</dbReference>
<comment type="caution">
    <text evidence="1">The sequence shown here is derived from an EMBL/GenBank/DDBJ whole genome shotgun (WGS) entry which is preliminary data.</text>
</comment>
<dbReference type="NCBIfam" id="TIGR01869">
    <property type="entry name" value="casC_Cse4"/>
    <property type="match status" value="1"/>
</dbReference>
<name>A0A5A7MZU2_9PROT</name>
<keyword evidence="2" id="KW-1185">Reference proteome</keyword>
<accession>A0A5A7MZU2</accession>
<dbReference type="Proteomes" id="UP000325187">
    <property type="component" value="Unassembled WGS sequence"/>
</dbReference>
<proteinExistence type="predicted"/>
<gene>
    <name evidence="1" type="ORF">JCM17845_12330</name>
</gene>
<protein>
    <submittedName>
        <fullName evidence="1">Type I-E CRISPR-associated protein Cas7/Cse4/CasC</fullName>
    </submittedName>
</protein>
<sequence>MTSARFLQIHTLHSYTASLLNRDDSGLAKRLPFGGVMRTRISSQCLKRHWRMAKDDPHALANIAGVELDVRSRNIVEKRVLNSLRSSFENDLVDALSGPFQKAVYGDKGEDQSKRQPLLLGEPEITWLKDQASKIAQEAQGDAKQAKTLAEAWAKDYKKNTKAMRDQTKLPGGISAALFGRMITSDVEANIDAAIHVAHAFTVHPEESESDYFTVVDDLQGQDEDSGASHIGETELNSGLFYGYVVVDIPALVDNLGGDTDLAAKVIHNLVYLIAEISPGAKRGSTAPYGRADLMLVEAGDRQPRSLANAFQTPALPKLDDAIAKLQDHVKRLDETYATGEDRRALTLWNGELNMAERVSLKNMAQWAAKQLNASSGD</sequence>
<organism evidence="1 2">
    <name type="scientific">Iodidimonas gelatinilytica</name>
    <dbReference type="NCBI Taxonomy" id="1236966"/>
    <lineage>
        <taxon>Bacteria</taxon>
        <taxon>Pseudomonadati</taxon>
        <taxon>Pseudomonadota</taxon>
        <taxon>Alphaproteobacteria</taxon>
        <taxon>Iodidimonadales</taxon>
        <taxon>Iodidimonadaceae</taxon>
        <taxon>Iodidimonas</taxon>
    </lineage>
</organism>
<dbReference type="EMBL" id="BKCM01000005">
    <property type="protein sequence ID" value="GER00610.1"/>
    <property type="molecule type" value="Genomic_DNA"/>
</dbReference>
<reference evidence="1 2" key="1">
    <citation type="submission" date="2019-09" db="EMBL/GenBank/DDBJ databases">
        <title>NBRP : Genome information of microbial organism related human and environment.</title>
        <authorList>
            <person name="Hattori M."/>
            <person name="Oshima K."/>
            <person name="Inaba H."/>
            <person name="Suda W."/>
            <person name="Sakamoto M."/>
            <person name="Iino T."/>
            <person name="Kitahara M."/>
            <person name="Oshida Y."/>
            <person name="Iida T."/>
            <person name="Kudo T."/>
            <person name="Itoh T."/>
            <person name="Ohkuma M."/>
        </authorList>
    </citation>
    <scope>NUCLEOTIDE SEQUENCE [LARGE SCALE GENOMIC DNA]</scope>
    <source>
        <strain evidence="1 2">Mie-1</strain>
    </source>
</reference>
<dbReference type="Pfam" id="PF09344">
    <property type="entry name" value="Cas_CT1975"/>
    <property type="match status" value="1"/>
</dbReference>
<evidence type="ECO:0000313" key="2">
    <source>
        <dbReference type="Proteomes" id="UP000325187"/>
    </source>
</evidence>
<dbReference type="InterPro" id="IPR010148">
    <property type="entry name" value="CRISPR-assoc_prot_CT1975"/>
</dbReference>